<dbReference type="Proteomes" id="UP000429607">
    <property type="component" value="Unassembled WGS sequence"/>
</dbReference>
<evidence type="ECO:0000313" key="6">
    <source>
        <dbReference type="Proteomes" id="UP000434957"/>
    </source>
</evidence>
<evidence type="ECO:0000313" key="3">
    <source>
        <dbReference type="EMBL" id="KAE9025001.1"/>
    </source>
</evidence>
<feature type="compositionally biased region" description="Low complexity" evidence="1">
    <location>
        <begin position="9"/>
        <end position="19"/>
    </location>
</feature>
<dbReference type="EMBL" id="QXFT01000820">
    <property type="protein sequence ID" value="KAE9335183.1"/>
    <property type="molecule type" value="Genomic_DNA"/>
</dbReference>
<proteinExistence type="predicted"/>
<evidence type="ECO:0000313" key="4">
    <source>
        <dbReference type="EMBL" id="KAE9335183.1"/>
    </source>
</evidence>
<comment type="caution">
    <text evidence="3">The sequence shown here is derived from an EMBL/GenBank/DDBJ whole genome shotgun (WGS) entry which is preliminary data.</text>
</comment>
<organism evidence="3 5">
    <name type="scientific">Phytophthora rubi</name>
    <dbReference type="NCBI Taxonomy" id="129364"/>
    <lineage>
        <taxon>Eukaryota</taxon>
        <taxon>Sar</taxon>
        <taxon>Stramenopiles</taxon>
        <taxon>Oomycota</taxon>
        <taxon>Peronosporomycetes</taxon>
        <taxon>Peronosporales</taxon>
        <taxon>Peronosporaceae</taxon>
        <taxon>Phytophthora</taxon>
    </lineage>
</organism>
<evidence type="ECO:0000313" key="5">
    <source>
        <dbReference type="Proteomes" id="UP000429607"/>
    </source>
</evidence>
<evidence type="ECO:0000313" key="2">
    <source>
        <dbReference type="EMBL" id="KAE9015226.1"/>
    </source>
</evidence>
<dbReference type="AlphaFoldDB" id="A0A6A3LYT4"/>
<evidence type="ECO:0000256" key="1">
    <source>
        <dbReference type="SAM" id="MobiDB-lite"/>
    </source>
</evidence>
<dbReference type="EMBL" id="QXFV01000818">
    <property type="protein sequence ID" value="KAE9025001.1"/>
    <property type="molecule type" value="Genomic_DNA"/>
</dbReference>
<feature type="region of interest" description="Disordered" evidence="1">
    <location>
        <begin position="1"/>
        <end position="64"/>
    </location>
</feature>
<reference evidence="5 7" key="1">
    <citation type="submission" date="2018-09" db="EMBL/GenBank/DDBJ databases">
        <title>Genomic investigation of the strawberry pathogen Phytophthora fragariae indicates pathogenicity is determined by transcriptional variation in three key races.</title>
        <authorList>
            <person name="Adams T.M."/>
            <person name="Armitage A.D."/>
            <person name="Sobczyk M.K."/>
            <person name="Bates H.J."/>
            <person name="Dunwell J.M."/>
            <person name="Nellist C.F."/>
            <person name="Harrison R.J."/>
        </authorList>
    </citation>
    <scope>NUCLEOTIDE SEQUENCE [LARGE SCALE GENOMIC DNA]</scope>
    <source>
        <strain evidence="3 5">SCRP249</strain>
        <strain evidence="2 7">SCRP324</strain>
        <strain evidence="4 6">SCRP333</strain>
    </source>
</reference>
<dbReference type="Proteomes" id="UP000435112">
    <property type="component" value="Unassembled WGS sequence"/>
</dbReference>
<feature type="compositionally biased region" description="Pro residues" evidence="1">
    <location>
        <begin position="42"/>
        <end position="64"/>
    </location>
</feature>
<name>A0A6A3LYT4_9STRA</name>
<evidence type="ECO:0000313" key="7">
    <source>
        <dbReference type="Proteomes" id="UP000435112"/>
    </source>
</evidence>
<accession>A0A6A3LYT4</accession>
<gene>
    <name evidence="3" type="ORF">PR001_g12537</name>
    <name evidence="2" type="ORF">PR002_g13981</name>
    <name evidence="4" type="ORF">PR003_g13148</name>
</gene>
<keyword evidence="6" id="KW-1185">Reference proteome</keyword>
<protein>
    <submittedName>
        <fullName evidence="3">Uncharacterized protein</fullName>
    </submittedName>
</protein>
<dbReference type="Proteomes" id="UP000434957">
    <property type="component" value="Unassembled WGS sequence"/>
</dbReference>
<sequence>MFALAVGPASSAASAYTAAEPLHPLDRRRRCCSQCSDSPHHTAPPIPTPTPTPMPPKPTPAPSP</sequence>
<dbReference type="EMBL" id="QXFU01000951">
    <property type="protein sequence ID" value="KAE9015226.1"/>
    <property type="molecule type" value="Genomic_DNA"/>
</dbReference>